<reference evidence="7" key="2">
    <citation type="submission" date="2022-10" db="EMBL/GenBank/DDBJ databases">
        <authorList>
            <consortium name="ENA_rothamsted_submissions"/>
            <consortium name="culmorum"/>
            <person name="King R."/>
        </authorList>
    </citation>
    <scope>NUCLEOTIDE SEQUENCE</scope>
</reference>
<keyword evidence="2 4" id="KW-0863">Zinc-finger</keyword>
<dbReference type="GO" id="GO:0008270">
    <property type="term" value="F:zinc ion binding"/>
    <property type="evidence" value="ECO:0007669"/>
    <property type="project" value="UniProtKB-KW"/>
</dbReference>
<evidence type="ECO:0000259" key="6">
    <source>
        <dbReference type="PROSITE" id="PS50865"/>
    </source>
</evidence>
<dbReference type="AlphaFoldDB" id="A0A9P0DGQ0"/>
<proteinExistence type="predicted"/>
<dbReference type="CDD" id="cd20071">
    <property type="entry name" value="SET_SMYD"/>
    <property type="match status" value="1"/>
</dbReference>
<protein>
    <recommendedName>
        <fullName evidence="9">Protein msta</fullName>
    </recommendedName>
</protein>
<feature type="domain" description="SET" evidence="5">
    <location>
        <begin position="42"/>
        <end position="295"/>
    </location>
</feature>
<dbReference type="EMBL" id="OU896722">
    <property type="protein sequence ID" value="CAH1154576.1"/>
    <property type="molecule type" value="Genomic_DNA"/>
</dbReference>
<keyword evidence="8" id="KW-1185">Reference proteome</keyword>
<organism evidence="7 8">
    <name type="scientific">Phaedon cochleariae</name>
    <name type="common">Mustard beetle</name>
    <dbReference type="NCBI Taxonomy" id="80249"/>
    <lineage>
        <taxon>Eukaryota</taxon>
        <taxon>Metazoa</taxon>
        <taxon>Ecdysozoa</taxon>
        <taxon>Arthropoda</taxon>
        <taxon>Hexapoda</taxon>
        <taxon>Insecta</taxon>
        <taxon>Pterygota</taxon>
        <taxon>Neoptera</taxon>
        <taxon>Endopterygota</taxon>
        <taxon>Coleoptera</taxon>
        <taxon>Polyphaga</taxon>
        <taxon>Cucujiformia</taxon>
        <taxon>Chrysomeloidea</taxon>
        <taxon>Chrysomelidae</taxon>
        <taxon>Chrysomelinae</taxon>
        <taxon>Chrysomelini</taxon>
        <taxon>Phaedon</taxon>
    </lineage>
</organism>
<sequence length="558" mass="63008">MSETCAKCGAPSELKCSACKLVSYCNKEHQKEDWKNHKTNCRPFKIADDPVIGKCLIATRDIKPGEQILSEYPLVSGPRPHFVEEGPVPCPGCCRLIIGQQAARCKGCDFPVCNPDCPGLQDLNRHGQECLVLGIRATRAVDGLHEFYRQDALLALRCLLLQSRKPQKFARLMEMEAHLDKRAEGTDIYREVEDRVVDYLLSNFIAPLKMLEAKSGMTVVQQSSREILHKICGIIDVNGLEISQNVEVTALYPTAYLLEHSCLPNTVYSFDSDCKITVRAALPVTAGDHVTTMYTHCLWGTQARREHLRETKYFACRCRRCCDPTELGSFLSALRCIGVEQEPCTGTQLPVDPLDEDTEWACDKCDVKLPNAEVVSLVNGIGEEVDNLQYSNPTVKELESLLSRMLTFLHPNHYHAYTVKHSLVQLYGHQQGYTSNQLTDDCLARKAAMCKELLDVNSKIDPGNSRLPVYTGILFHELFLANWTVIKRKWDMGIKTKVKSVLALMVESKHSLEQAIDILKREKDTPPGEKLLKHVRTSFEEFQRFVERNKIELAPQKV</sequence>
<dbReference type="PROSITE" id="PS50280">
    <property type="entry name" value="SET"/>
    <property type="match status" value="1"/>
</dbReference>
<dbReference type="InterPro" id="IPR053010">
    <property type="entry name" value="SET_SmydA-8"/>
</dbReference>
<dbReference type="GO" id="GO:0008757">
    <property type="term" value="F:S-adenosylmethionine-dependent methyltransferase activity"/>
    <property type="evidence" value="ECO:0007669"/>
    <property type="project" value="UniProtKB-ARBA"/>
</dbReference>
<dbReference type="InterPro" id="IPR046341">
    <property type="entry name" value="SET_dom_sf"/>
</dbReference>
<dbReference type="PANTHER" id="PTHR46455:SF2">
    <property type="entry name" value="AT24727P"/>
    <property type="match status" value="1"/>
</dbReference>
<keyword evidence="3" id="KW-0862">Zinc</keyword>
<evidence type="ECO:0008006" key="9">
    <source>
        <dbReference type="Google" id="ProtNLM"/>
    </source>
</evidence>
<dbReference type="SUPFAM" id="SSF82199">
    <property type="entry name" value="SET domain"/>
    <property type="match status" value="1"/>
</dbReference>
<evidence type="ECO:0000313" key="8">
    <source>
        <dbReference type="Proteomes" id="UP001153737"/>
    </source>
</evidence>
<evidence type="ECO:0000256" key="3">
    <source>
        <dbReference type="ARBA" id="ARBA00022833"/>
    </source>
</evidence>
<name>A0A9P0DGQ0_PHACE</name>
<dbReference type="Gene3D" id="6.10.140.2220">
    <property type="match status" value="2"/>
</dbReference>
<keyword evidence="1" id="KW-0479">Metal-binding</keyword>
<dbReference type="InterPro" id="IPR001214">
    <property type="entry name" value="SET_dom"/>
</dbReference>
<dbReference type="GO" id="GO:0008276">
    <property type="term" value="F:protein methyltransferase activity"/>
    <property type="evidence" value="ECO:0007669"/>
    <property type="project" value="UniProtKB-ARBA"/>
</dbReference>
<dbReference type="OrthoDB" id="3174329at2759"/>
<evidence type="ECO:0000256" key="2">
    <source>
        <dbReference type="ARBA" id="ARBA00022771"/>
    </source>
</evidence>
<reference evidence="7" key="1">
    <citation type="submission" date="2022-01" db="EMBL/GenBank/DDBJ databases">
        <authorList>
            <person name="King R."/>
        </authorList>
    </citation>
    <scope>NUCLEOTIDE SEQUENCE</scope>
</reference>
<evidence type="ECO:0000313" key="7">
    <source>
        <dbReference type="EMBL" id="CAH1154576.1"/>
    </source>
</evidence>
<dbReference type="Pfam" id="PF01753">
    <property type="entry name" value="zf-MYND"/>
    <property type="match status" value="1"/>
</dbReference>
<dbReference type="Gene3D" id="2.170.270.10">
    <property type="entry name" value="SET domain"/>
    <property type="match status" value="1"/>
</dbReference>
<dbReference type="PROSITE" id="PS01360">
    <property type="entry name" value="ZF_MYND_1"/>
    <property type="match status" value="1"/>
</dbReference>
<dbReference type="Proteomes" id="UP001153737">
    <property type="component" value="Chromosome 16"/>
</dbReference>
<dbReference type="SUPFAM" id="SSF144232">
    <property type="entry name" value="HIT/MYND zinc finger-like"/>
    <property type="match status" value="1"/>
</dbReference>
<gene>
    <name evidence="7" type="ORF">PHAECO_LOCUS5103</name>
</gene>
<evidence type="ECO:0000256" key="1">
    <source>
        <dbReference type="ARBA" id="ARBA00022723"/>
    </source>
</evidence>
<dbReference type="InterPro" id="IPR002893">
    <property type="entry name" value="Znf_MYND"/>
</dbReference>
<feature type="domain" description="MYND-type" evidence="6">
    <location>
        <begin position="5"/>
        <end position="41"/>
    </location>
</feature>
<evidence type="ECO:0000259" key="5">
    <source>
        <dbReference type="PROSITE" id="PS50280"/>
    </source>
</evidence>
<dbReference type="PANTHER" id="PTHR46455">
    <property type="entry name" value="SET AND MYND DOMAIN CONTAINING, ARTHROPOD-SPECIFIC, MEMBER 4, ISOFORM A"/>
    <property type="match status" value="1"/>
</dbReference>
<dbReference type="GO" id="GO:0008170">
    <property type="term" value="F:N-methyltransferase activity"/>
    <property type="evidence" value="ECO:0007669"/>
    <property type="project" value="UniProtKB-ARBA"/>
</dbReference>
<dbReference type="Gene3D" id="1.10.220.160">
    <property type="match status" value="1"/>
</dbReference>
<dbReference type="PROSITE" id="PS50865">
    <property type="entry name" value="ZF_MYND_2"/>
    <property type="match status" value="1"/>
</dbReference>
<accession>A0A9P0DGQ0</accession>
<evidence type="ECO:0000256" key="4">
    <source>
        <dbReference type="PROSITE-ProRule" id="PRU00134"/>
    </source>
</evidence>